<feature type="non-terminal residue" evidence="1">
    <location>
        <position position="1"/>
    </location>
</feature>
<sequence>KILPVRLSQWPRSSHDRVIRQISAAPPGERAQLLVAIYDSLDALIRTLAIDEMGMSGQAECIPKLIGMLQDDDTTGFARVKAIEALGRLRATAASPLLQHILQTKQVWRWVYPNEMRIAAAQALLHVDKMVGMHAVASSGIDRKEMTLEPTDPEPNVSVIRQRRYARLKLSRNLLAVTTNLRENFRLSIPEMNLGGGIGAGERHLAPGSLLGLRFSYGVRHIKAQAIVRGARPQAMAFEFVDMDLEERYRLRKLLLELGGLPMIAEVTNRSRRRGRVAVAKT</sequence>
<name>A0A7V8SXV8_9BACT</name>
<accession>A0A7V8SXV8</accession>
<dbReference type="Proteomes" id="UP000567293">
    <property type="component" value="Unassembled WGS sequence"/>
</dbReference>
<dbReference type="InterPro" id="IPR011989">
    <property type="entry name" value="ARM-like"/>
</dbReference>
<evidence type="ECO:0000313" key="2">
    <source>
        <dbReference type="Proteomes" id="UP000567293"/>
    </source>
</evidence>
<dbReference type="SUPFAM" id="SSF48371">
    <property type="entry name" value="ARM repeat"/>
    <property type="match status" value="1"/>
</dbReference>
<dbReference type="AlphaFoldDB" id="A0A7V8SXV8"/>
<comment type="caution">
    <text evidence="1">The sequence shown here is derived from an EMBL/GenBank/DDBJ whole genome shotgun (WGS) entry which is preliminary data.</text>
</comment>
<organism evidence="1 2">
    <name type="scientific">Candidatus Acidiferrum panamense</name>
    <dbReference type="NCBI Taxonomy" id="2741543"/>
    <lineage>
        <taxon>Bacteria</taxon>
        <taxon>Pseudomonadati</taxon>
        <taxon>Acidobacteriota</taxon>
        <taxon>Terriglobia</taxon>
        <taxon>Candidatus Acidiferrales</taxon>
        <taxon>Candidatus Acidiferrum</taxon>
    </lineage>
</organism>
<dbReference type="EMBL" id="JACDQQ010001344">
    <property type="protein sequence ID" value="MBA0086072.1"/>
    <property type="molecule type" value="Genomic_DNA"/>
</dbReference>
<gene>
    <name evidence="1" type="ORF">HRJ53_13875</name>
</gene>
<keyword evidence="2" id="KW-1185">Reference proteome</keyword>
<evidence type="ECO:0000313" key="1">
    <source>
        <dbReference type="EMBL" id="MBA0086072.1"/>
    </source>
</evidence>
<protein>
    <submittedName>
        <fullName evidence="1">HEAT repeat domain-containing protein</fullName>
    </submittedName>
</protein>
<dbReference type="InterPro" id="IPR004155">
    <property type="entry name" value="PBS_lyase_HEAT"/>
</dbReference>
<dbReference type="Pfam" id="PF13646">
    <property type="entry name" value="HEAT_2"/>
    <property type="match status" value="1"/>
</dbReference>
<dbReference type="SMART" id="SM00567">
    <property type="entry name" value="EZ_HEAT"/>
    <property type="match status" value="2"/>
</dbReference>
<dbReference type="Gene3D" id="1.25.10.10">
    <property type="entry name" value="Leucine-rich Repeat Variant"/>
    <property type="match status" value="1"/>
</dbReference>
<reference evidence="1" key="1">
    <citation type="submission" date="2020-06" db="EMBL/GenBank/DDBJ databases">
        <title>Legume-microbial interactions unlock mineral nutrients during tropical forest succession.</title>
        <authorList>
            <person name="Epihov D.Z."/>
        </authorList>
    </citation>
    <scope>NUCLEOTIDE SEQUENCE [LARGE SCALE GENOMIC DNA]</scope>
    <source>
        <strain evidence="1">Pan2503</strain>
    </source>
</reference>
<proteinExistence type="predicted"/>
<dbReference type="InterPro" id="IPR016024">
    <property type="entry name" value="ARM-type_fold"/>
</dbReference>